<organism evidence="2 3">
    <name type="scientific">Lichtheimia ornata</name>
    <dbReference type="NCBI Taxonomy" id="688661"/>
    <lineage>
        <taxon>Eukaryota</taxon>
        <taxon>Fungi</taxon>
        <taxon>Fungi incertae sedis</taxon>
        <taxon>Mucoromycota</taxon>
        <taxon>Mucoromycotina</taxon>
        <taxon>Mucoromycetes</taxon>
        <taxon>Mucorales</taxon>
        <taxon>Lichtheimiaceae</taxon>
        <taxon>Lichtheimia</taxon>
    </lineage>
</organism>
<evidence type="ECO:0000313" key="3">
    <source>
        <dbReference type="Proteomes" id="UP001234581"/>
    </source>
</evidence>
<feature type="chain" id="PRO_5042286529" evidence="1">
    <location>
        <begin position="22"/>
        <end position="117"/>
    </location>
</feature>
<feature type="signal peptide" evidence="1">
    <location>
        <begin position="1"/>
        <end position="21"/>
    </location>
</feature>
<proteinExistence type="predicted"/>
<dbReference type="GeneID" id="83212755"/>
<name>A0AAD7V529_9FUNG</name>
<accession>A0AAD7V529</accession>
<dbReference type="EMBL" id="JARTCD010000021">
    <property type="protein sequence ID" value="KAJ8658960.1"/>
    <property type="molecule type" value="Genomic_DNA"/>
</dbReference>
<sequence>MHTHSLALIATVCLVSITSHAAPLAIKRDSQQPQGGTLAGLTSQTSAVTKGTAPLTGPANGFVASVLAAGGSAQSLIPANSQDGLTADTQVTTTVNGLAGSLDNLTGGGGGQQKQEA</sequence>
<evidence type="ECO:0000256" key="1">
    <source>
        <dbReference type="SAM" id="SignalP"/>
    </source>
</evidence>
<dbReference type="RefSeq" id="XP_058343873.1">
    <property type="nucleotide sequence ID" value="XM_058485387.1"/>
</dbReference>
<reference evidence="2 3" key="1">
    <citation type="submission" date="2023-03" db="EMBL/GenBank/DDBJ databases">
        <title>Genome sequence of Lichtheimia ornata CBS 291.66.</title>
        <authorList>
            <person name="Mohabir J.T."/>
            <person name="Shea T.P."/>
            <person name="Kurbessoian T."/>
            <person name="Berby B."/>
            <person name="Fontaine J."/>
            <person name="Livny J."/>
            <person name="Gnirke A."/>
            <person name="Stajich J.E."/>
            <person name="Cuomo C.A."/>
        </authorList>
    </citation>
    <scope>NUCLEOTIDE SEQUENCE [LARGE SCALE GENOMIC DNA]</scope>
    <source>
        <strain evidence="2">CBS 291.66</strain>
    </source>
</reference>
<evidence type="ECO:0000313" key="2">
    <source>
        <dbReference type="EMBL" id="KAJ8658960.1"/>
    </source>
</evidence>
<dbReference type="AlphaFoldDB" id="A0AAD7V529"/>
<dbReference type="Proteomes" id="UP001234581">
    <property type="component" value="Unassembled WGS sequence"/>
</dbReference>
<keyword evidence="1" id="KW-0732">Signal</keyword>
<gene>
    <name evidence="2" type="ORF">O0I10_005342</name>
</gene>
<comment type="caution">
    <text evidence="2">The sequence shown here is derived from an EMBL/GenBank/DDBJ whole genome shotgun (WGS) entry which is preliminary data.</text>
</comment>
<keyword evidence="3" id="KW-1185">Reference proteome</keyword>
<protein>
    <submittedName>
        <fullName evidence="2">Uncharacterized protein</fullName>
    </submittedName>
</protein>